<dbReference type="EMBL" id="RXOF01000017">
    <property type="protein sequence ID" value="RTQ46081.1"/>
    <property type="molecule type" value="Genomic_DNA"/>
</dbReference>
<dbReference type="Proteomes" id="UP000282184">
    <property type="component" value="Unassembled WGS sequence"/>
</dbReference>
<evidence type="ECO:0000313" key="1">
    <source>
        <dbReference type="EMBL" id="RTQ46081.1"/>
    </source>
</evidence>
<evidence type="ECO:0000313" key="2">
    <source>
        <dbReference type="Proteomes" id="UP000282184"/>
    </source>
</evidence>
<name>A0A431TXB0_9BACT</name>
<dbReference type="OrthoDB" id="9814627at2"/>
<gene>
    <name evidence="1" type="ORF">EJV47_23300</name>
</gene>
<protein>
    <recommendedName>
        <fullName evidence="3">RHS repeat protein</fullName>
    </recommendedName>
</protein>
<dbReference type="InterPro" id="IPR031325">
    <property type="entry name" value="RHS_repeat"/>
</dbReference>
<comment type="caution">
    <text evidence="1">The sequence shown here is derived from an EMBL/GenBank/DDBJ whole genome shotgun (WGS) entry which is preliminary data.</text>
</comment>
<dbReference type="Gene3D" id="2.180.10.10">
    <property type="entry name" value="RHS repeat-associated core"/>
    <property type="match status" value="1"/>
</dbReference>
<proteinExistence type="predicted"/>
<dbReference type="Pfam" id="PF05593">
    <property type="entry name" value="RHS_repeat"/>
    <property type="match status" value="1"/>
</dbReference>
<dbReference type="InterPro" id="IPR006530">
    <property type="entry name" value="YD"/>
</dbReference>
<keyword evidence="2" id="KW-1185">Reference proteome</keyword>
<sequence length="1208" mass="134205">MAGYCVALSFDQSAGKPSKHFLPTTSTIMFIQADRLRPVRALAIRWLRKARARLGLLLGKGSGDDAPCRPLAAGFKQGAGKPTELMLGRVAQTYTGNATYFLLARQTARLSQWCSDVRLYSSCIYPIGLAHLCNASRAGRLLAAFVASLLLLPLAEAQTPTNPDLLPSYMIPKSPTVVPFQRVDEQRYVDLITGGAQTSLPLADISSGALNLPVALGYSYTGLQVYRSNDLIGLGWSLQAGGSISRQLGGQPDGMMPSWRAYSPAAVNAGLNNPLYVKNAATNDIDVIPDVFTFQFPGGSGRFMLLDTSIVLLPQQPLRVRRRSDGSFLIVTEQGVRYEFSATETTQPNPNNFGNVGTYVSAWQMTRVISGDNSDTIRLHYTRRGYTPPMRWAQTVGELFMGDNQDIASRCNTTVGAYKIHNVKTLGSHIQAQYLDSITTRGARLVLERSLTNGVLRRVRLLGDYPRRERKTITLFQSVFENSSSLDPVMRLDRVQECAAGTCLPAYLFAYETGDGEEFPIRQSVAQDHWGYYNGAINNGGGNGNISDANTETTQSALLADPILGIRAAVRNPNFNFSRLGSLRRISYPTGGTTMLDYEANVLALDEVIEIRNSSPVLQLAAGYTSQTPPNTLETATGTFQVHYSGTVSVMLSRQPYYGGGVGSGGSNRERDFNLWKILPGGDSLVTDLTASYNYKCIEPHTERLFEFELGPGTYRATLYCERTEFNSSLDISAPYILRMTSAPGPGIRVRQVTTTASGATPLVRRYQYTEGDIPTGRSLLPLSATGEPGFERQSFQRIQLMPDNNTQSVTCPCIQTSSDNTGLGNEYNRHVFYNTRVTELLGSGEGYIVHDFDVLPSLFKEVTPTGRRTYRHDIRQPQRVQLAEKERHWYSGDSARFFPALRLRMSVQNLVTANADEYSAQGFDIWASFASIRRSEYTRYDERGDSLVQVTLSGYRKQRLVRQATRTATGWHISRYKYLADYSPTLPVVRALQVHNFNPIIETQNWRSTLSGQDSVLVGGLLNLYDPQWRSPAGIWALDLTRPVAMPNAETRSNGFYMGFKSDTRYRADDSITYQLRTGLLQQRLKPHLPATVYVWGYNRTHVIAQIENATYAQVQTVLSQATLDRLQGPNPGTDEQVRQLLAPLRTALPQARVTSYTYLPLVGMTSQTDPSGRISFYEYDALGRLLRTRDEQGRLLAEQEYHYARP</sequence>
<reference evidence="1 2" key="1">
    <citation type="submission" date="2018-12" db="EMBL/GenBank/DDBJ databases">
        <title>Hymenobacter gummosus sp. nov., isolated from a spring.</title>
        <authorList>
            <person name="Nie L."/>
        </authorList>
    </citation>
    <scope>NUCLEOTIDE SEQUENCE [LARGE SCALE GENOMIC DNA]</scope>
    <source>
        <strain evidence="1 2">KCTC 52166</strain>
    </source>
</reference>
<dbReference type="AlphaFoldDB" id="A0A431TXB0"/>
<evidence type="ECO:0008006" key="3">
    <source>
        <dbReference type="Google" id="ProtNLM"/>
    </source>
</evidence>
<organism evidence="1 2">
    <name type="scientific">Hymenobacter gummosus</name>
    <dbReference type="NCBI Taxonomy" id="1776032"/>
    <lineage>
        <taxon>Bacteria</taxon>
        <taxon>Pseudomonadati</taxon>
        <taxon>Bacteroidota</taxon>
        <taxon>Cytophagia</taxon>
        <taxon>Cytophagales</taxon>
        <taxon>Hymenobacteraceae</taxon>
        <taxon>Hymenobacter</taxon>
    </lineage>
</organism>
<accession>A0A431TXB0</accession>
<dbReference type="NCBIfam" id="TIGR01643">
    <property type="entry name" value="YD_repeat_2x"/>
    <property type="match status" value="1"/>
</dbReference>